<feature type="region of interest" description="Disordered" evidence="1">
    <location>
        <begin position="73"/>
        <end position="98"/>
    </location>
</feature>
<dbReference type="GeneID" id="100216897"/>
<name>B4FKB0_MAIZE</name>
<proteinExistence type="evidence at transcript level"/>
<evidence type="ECO:0000256" key="1">
    <source>
        <dbReference type="SAM" id="MobiDB-lite"/>
    </source>
</evidence>
<organism evidence="2">
    <name type="scientific">Zea mays</name>
    <name type="common">Maize</name>
    <dbReference type="NCBI Taxonomy" id="4577"/>
    <lineage>
        <taxon>Eukaryota</taxon>
        <taxon>Viridiplantae</taxon>
        <taxon>Streptophyta</taxon>
        <taxon>Embryophyta</taxon>
        <taxon>Tracheophyta</taxon>
        <taxon>Spermatophyta</taxon>
        <taxon>Magnoliopsida</taxon>
        <taxon>Liliopsida</taxon>
        <taxon>Poales</taxon>
        <taxon>Poaceae</taxon>
        <taxon>PACMAD clade</taxon>
        <taxon>Panicoideae</taxon>
        <taxon>Andropogonodae</taxon>
        <taxon>Andropogoneae</taxon>
        <taxon>Tripsacinae</taxon>
        <taxon>Zea</taxon>
    </lineage>
</organism>
<feature type="compositionally biased region" description="Pro residues" evidence="1">
    <location>
        <begin position="139"/>
        <end position="149"/>
    </location>
</feature>
<feature type="region of interest" description="Disordered" evidence="1">
    <location>
        <begin position="110"/>
        <end position="149"/>
    </location>
</feature>
<dbReference type="EMBL" id="BT037548">
    <property type="protein sequence ID" value="ACF82553.1"/>
    <property type="molecule type" value="mRNA"/>
</dbReference>
<dbReference type="KEGG" id="zma:100216897"/>
<reference evidence="2" key="1">
    <citation type="journal article" date="2009" name="PLoS Genet.">
        <title>Sequencing, mapping, and analysis of 27,455 maize full-length cDNAs.</title>
        <authorList>
            <person name="Soderlund C."/>
            <person name="Descour A."/>
            <person name="Kudrna D."/>
            <person name="Bomhoff M."/>
            <person name="Boyd L."/>
            <person name="Currie J."/>
            <person name="Angelova A."/>
            <person name="Collura K."/>
            <person name="Wissotski M."/>
            <person name="Ashley E."/>
            <person name="Morrow D."/>
            <person name="Fernandes J."/>
            <person name="Walbot V."/>
            <person name="Yu Y."/>
        </authorList>
    </citation>
    <scope>NUCLEOTIDE SEQUENCE</scope>
    <source>
        <strain evidence="2">B73</strain>
    </source>
</reference>
<dbReference type="AlphaFoldDB" id="B4FKB0"/>
<dbReference type="RefSeq" id="NP_001136756.1">
    <property type="nucleotide sequence ID" value="NM_001143284.1"/>
</dbReference>
<accession>B4FKB0</accession>
<sequence>MVIQCVCFSPLLPLLYERHSWCLEVMAGHLPERLLLFPLSIKWMPEPSPFPVQAFPHRYLARTCSSAAVRRSSELVPRHPLSTPATSPLPPSRSGARSVVRAVADSLDHPLPCSARTARGASPERTSPSTQHLCRDHPALPPVPEQTQD</sequence>
<protein>
    <submittedName>
        <fullName evidence="2">Uncharacterized protein</fullName>
    </submittedName>
</protein>
<evidence type="ECO:0000313" key="2">
    <source>
        <dbReference type="EMBL" id="ACF82553.1"/>
    </source>
</evidence>